<dbReference type="AlphaFoldDB" id="A0A0M0BTB3"/>
<dbReference type="PANTHER" id="PTHR30502:SF0">
    <property type="entry name" value="PHOSPHOENOLPYRUVATE CARBOXYLASE FAMILY PROTEIN"/>
    <property type="match status" value="1"/>
</dbReference>
<dbReference type="GO" id="GO:0016832">
    <property type="term" value="F:aldehyde-lyase activity"/>
    <property type="evidence" value="ECO:0007669"/>
    <property type="project" value="TreeGrafter"/>
</dbReference>
<dbReference type="GO" id="GO:0046872">
    <property type="term" value="F:metal ion binding"/>
    <property type="evidence" value="ECO:0007669"/>
    <property type="project" value="UniProtKB-KW"/>
</dbReference>
<comment type="caution">
    <text evidence="5">The sequence shown here is derived from an EMBL/GenBank/DDBJ whole genome shotgun (WGS) entry which is preliminary data.</text>
</comment>
<reference evidence="5 6" key="1">
    <citation type="submission" date="2015-06" db="EMBL/GenBank/DDBJ databases">
        <title>New insights into the roles of widespread benthic archaea in carbon and nitrogen cycling.</title>
        <authorList>
            <person name="Lazar C.S."/>
            <person name="Baker B.J."/>
            <person name="Seitz K.W."/>
            <person name="Hyde A.S."/>
            <person name="Dick G.J."/>
            <person name="Hinrichs K.-U."/>
            <person name="Teske A.P."/>
        </authorList>
    </citation>
    <scope>NUCLEOTIDE SEQUENCE [LARGE SCALE GENOMIC DNA]</scope>
    <source>
        <strain evidence="5">DG-45</strain>
    </source>
</reference>
<evidence type="ECO:0000256" key="3">
    <source>
        <dbReference type="ARBA" id="ARBA00023239"/>
    </source>
</evidence>
<protein>
    <recommendedName>
        <fullName evidence="4">HpcH/HpaI aldolase/citrate lyase domain-containing protein</fullName>
    </recommendedName>
</protein>
<sequence length="249" mass="26995">MRNELKRKLKAGGQACGIWVTIESPIVTELLSGLGFDYFVFDTEHSPMDIYTAQTLMQAMRGEGTTPIVRVWWNDIVAIKRALDIGAHGVVVPWVNSRDQAEMAVKACRYAPAGLRGCGPRRAALFDPDYLRTADEEILIIAQIETRGAVENIEEILSVDGIDVSYIGPADLSASYGHLGDMAHSEVQEAIDRVFDASEAAGVAAGVHMGAGKTIMDRVEKGYNLITVGNDLSFVRAGAMEVLKQLGRA</sequence>
<keyword evidence="3" id="KW-0456">Lyase</keyword>
<evidence type="ECO:0000256" key="2">
    <source>
        <dbReference type="ARBA" id="ARBA00022723"/>
    </source>
</evidence>
<dbReference type="Proteomes" id="UP000037210">
    <property type="component" value="Unassembled WGS sequence"/>
</dbReference>
<dbReference type="InterPro" id="IPR050251">
    <property type="entry name" value="HpcH-HpaI_aldolase"/>
</dbReference>
<dbReference type="SUPFAM" id="SSF51621">
    <property type="entry name" value="Phosphoenolpyruvate/pyruvate domain"/>
    <property type="match status" value="1"/>
</dbReference>
<evidence type="ECO:0000313" key="5">
    <source>
        <dbReference type="EMBL" id="KON31421.1"/>
    </source>
</evidence>
<dbReference type="GO" id="GO:0005737">
    <property type="term" value="C:cytoplasm"/>
    <property type="evidence" value="ECO:0007669"/>
    <property type="project" value="TreeGrafter"/>
</dbReference>
<dbReference type="PANTHER" id="PTHR30502">
    <property type="entry name" value="2-KETO-3-DEOXY-L-RHAMNONATE ALDOLASE"/>
    <property type="match status" value="1"/>
</dbReference>
<name>A0A0M0BTB3_9ARCH</name>
<dbReference type="InterPro" id="IPR015813">
    <property type="entry name" value="Pyrv/PenolPyrv_kinase-like_dom"/>
</dbReference>
<organism evidence="5 6">
    <name type="scientific">miscellaneous Crenarchaeota group-15 archaeon DG-45</name>
    <dbReference type="NCBI Taxonomy" id="1685127"/>
    <lineage>
        <taxon>Archaea</taxon>
        <taxon>Candidatus Bathyarchaeota</taxon>
        <taxon>MCG-15</taxon>
    </lineage>
</organism>
<dbReference type="Pfam" id="PF03328">
    <property type="entry name" value="HpcH_HpaI"/>
    <property type="match status" value="1"/>
</dbReference>
<feature type="domain" description="HpcH/HpaI aldolase/citrate lyase" evidence="4">
    <location>
        <begin position="17"/>
        <end position="234"/>
    </location>
</feature>
<dbReference type="InterPro" id="IPR005000">
    <property type="entry name" value="Aldolase/citrate-lyase_domain"/>
</dbReference>
<gene>
    <name evidence="5" type="ORF">AC482_00870</name>
</gene>
<keyword evidence="2" id="KW-0479">Metal-binding</keyword>
<evidence type="ECO:0000256" key="1">
    <source>
        <dbReference type="ARBA" id="ARBA00005568"/>
    </source>
</evidence>
<proteinExistence type="inferred from homology"/>
<accession>A0A0M0BTB3</accession>
<evidence type="ECO:0000313" key="6">
    <source>
        <dbReference type="Proteomes" id="UP000037210"/>
    </source>
</evidence>
<dbReference type="EMBL" id="LFWZ01000005">
    <property type="protein sequence ID" value="KON31421.1"/>
    <property type="molecule type" value="Genomic_DNA"/>
</dbReference>
<dbReference type="InterPro" id="IPR040442">
    <property type="entry name" value="Pyrv_kinase-like_dom_sf"/>
</dbReference>
<dbReference type="Gene3D" id="3.20.20.60">
    <property type="entry name" value="Phosphoenolpyruvate-binding domains"/>
    <property type="match status" value="1"/>
</dbReference>
<comment type="similarity">
    <text evidence="1">Belongs to the HpcH/HpaI aldolase family.</text>
</comment>
<evidence type="ECO:0000259" key="4">
    <source>
        <dbReference type="Pfam" id="PF03328"/>
    </source>
</evidence>